<evidence type="ECO:0000313" key="2">
    <source>
        <dbReference type="Proteomes" id="UP000032545"/>
    </source>
</evidence>
<dbReference type="PATRIC" id="fig|1502723.3.peg.5963"/>
<dbReference type="EMBL" id="JYFN01000069">
    <property type="protein sequence ID" value="KJE20162.1"/>
    <property type="molecule type" value="Genomic_DNA"/>
</dbReference>
<sequence length="140" mass="15406">MSVRCVPVSGAEAAKLVPILHDAEEDDERIRTAMRDPACETYAALVDEQAVGAAVVRWGEPEPAEILYLAVVASFADEGSPLNKVAVEDLAECLPVRERRWYKSRRYYFDQILSGDGILWPATGRVGQAEEAFGRVGPTR</sequence>
<dbReference type="RefSeq" id="WP_044888008.1">
    <property type="nucleotide sequence ID" value="NZ_JYFN01000069.1"/>
</dbReference>
<protein>
    <submittedName>
        <fullName evidence="1">Uncharacterized protein</fullName>
    </submittedName>
</protein>
<dbReference type="OrthoDB" id="162775at2"/>
<reference evidence="2" key="1">
    <citation type="submission" date="2015-02" db="EMBL/GenBank/DDBJ databases">
        <title>Draft Genome of Frankia sp. CpI1-S.</title>
        <authorList>
            <person name="Oshone R.T."/>
            <person name="Ngom M."/>
            <person name="Ghodhbane-Gtari F."/>
            <person name="Gtari M."/>
            <person name="Morris K."/>
            <person name="Thomas K."/>
            <person name="Sen A."/>
            <person name="Tisa L.S."/>
        </authorList>
    </citation>
    <scope>NUCLEOTIDE SEQUENCE [LARGE SCALE GENOMIC DNA]</scope>
    <source>
        <strain evidence="2">CpI1-S</strain>
    </source>
</reference>
<evidence type="ECO:0000313" key="1">
    <source>
        <dbReference type="EMBL" id="KJE20162.1"/>
    </source>
</evidence>
<dbReference type="InterPro" id="IPR016181">
    <property type="entry name" value="Acyl_CoA_acyltransferase"/>
</dbReference>
<organism evidence="1 2">
    <name type="scientific">Frankia torreyi</name>
    <dbReference type="NCBI Taxonomy" id="1856"/>
    <lineage>
        <taxon>Bacteria</taxon>
        <taxon>Bacillati</taxon>
        <taxon>Actinomycetota</taxon>
        <taxon>Actinomycetes</taxon>
        <taxon>Frankiales</taxon>
        <taxon>Frankiaceae</taxon>
        <taxon>Frankia</taxon>
    </lineage>
</organism>
<dbReference type="AlphaFoldDB" id="A0A0D8B9V6"/>
<proteinExistence type="predicted"/>
<gene>
    <name evidence="1" type="ORF">FF36_05540</name>
</gene>
<accession>A0A0D8B9V6</accession>
<comment type="caution">
    <text evidence="1">The sequence shown here is derived from an EMBL/GenBank/DDBJ whole genome shotgun (WGS) entry which is preliminary data.</text>
</comment>
<dbReference type="SUPFAM" id="SSF55729">
    <property type="entry name" value="Acyl-CoA N-acyltransferases (Nat)"/>
    <property type="match status" value="1"/>
</dbReference>
<dbReference type="Proteomes" id="UP000032545">
    <property type="component" value="Unassembled WGS sequence"/>
</dbReference>
<reference evidence="1 2" key="2">
    <citation type="journal article" date="2016" name="Genome Announc.">
        <title>Permanent Draft Genome Sequences for Two Variants of Frankia sp. Strain CpI1, the First Frankia Strain Isolated from Root Nodules of Comptonia peregrina.</title>
        <authorList>
            <person name="Oshone R."/>
            <person name="Hurst S.G.IV."/>
            <person name="Abebe-Akele F."/>
            <person name="Simpson S."/>
            <person name="Morris K."/>
            <person name="Thomas W.K."/>
            <person name="Tisa L.S."/>
        </authorList>
    </citation>
    <scope>NUCLEOTIDE SEQUENCE [LARGE SCALE GENOMIC DNA]</scope>
    <source>
        <strain evidence="2">CpI1-S</strain>
    </source>
</reference>
<keyword evidence="2" id="KW-1185">Reference proteome</keyword>
<name>A0A0D8B9V6_9ACTN</name>